<dbReference type="SMART" id="SM00724">
    <property type="entry name" value="TLC"/>
    <property type="match status" value="1"/>
</dbReference>
<evidence type="ECO:0000256" key="1">
    <source>
        <dbReference type="ARBA" id="ARBA00004141"/>
    </source>
</evidence>
<organism evidence="8 9">
    <name type="scientific">Nicotiana attenuata</name>
    <name type="common">Coyote tobacco</name>
    <dbReference type="NCBI Taxonomy" id="49451"/>
    <lineage>
        <taxon>Eukaryota</taxon>
        <taxon>Viridiplantae</taxon>
        <taxon>Streptophyta</taxon>
        <taxon>Embryophyta</taxon>
        <taxon>Tracheophyta</taxon>
        <taxon>Spermatophyta</taxon>
        <taxon>Magnoliopsida</taxon>
        <taxon>eudicotyledons</taxon>
        <taxon>Gunneridae</taxon>
        <taxon>Pentapetalae</taxon>
        <taxon>asterids</taxon>
        <taxon>lamiids</taxon>
        <taxon>Solanales</taxon>
        <taxon>Solanaceae</taxon>
        <taxon>Nicotianoideae</taxon>
        <taxon>Nicotianeae</taxon>
        <taxon>Nicotiana</taxon>
    </lineage>
</organism>
<dbReference type="GO" id="GO:0016020">
    <property type="term" value="C:membrane"/>
    <property type="evidence" value="ECO:0007669"/>
    <property type="project" value="UniProtKB-SubCell"/>
</dbReference>
<feature type="transmembrane region" description="Helical" evidence="6">
    <location>
        <begin position="189"/>
        <end position="210"/>
    </location>
</feature>
<evidence type="ECO:0000259" key="7">
    <source>
        <dbReference type="PROSITE" id="PS50922"/>
    </source>
</evidence>
<dbReference type="Pfam" id="PF03798">
    <property type="entry name" value="TRAM_LAG1_CLN8"/>
    <property type="match status" value="1"/>
</dbReference>
<dbReference type="InterPro" id="IPR042512">
    <property type="entry name" value="TLCD5"/>
</dbReference>
<evidence type="ECO:0000256" key="6">
    <source>
        <dbReference type="SAM" id="Phobius"/>
    </source>
</evidence>
<feature type="transmembrane region" description="Helical" evidence="6">
    <location>
        <begin position="74"/>
        <end position="93"/>
    </location>
</feature>
<accession>A0A1J6IJY5</accession>
<dbReference type="AlphaFoldDB" id="A0A1J6IJY5"/>
<evidence type="ECO:0000256" key="3">
    <source>
        <dbReference type="ARBA" id="ARBA00022989"/>
    </source>
</evidence>
<name>A0A1J6IJY5_NICAT</name>
<gene>
    <name evidence="8" type="ORF">A4A49_65275</name>
</gene>
<reference evidence="8" key="1">
    <citation type="submission" date="2016-11" db="EMBL/GenBank/DDBJ databases">
        <title>The genome of Nicotiana attenuata.</title>
        <authorList>
            <person name="Xu S."/>
            <person name="Brockmoeller T."/>
            <person name="Gaquerel E."/>
            <person name="Navarro A."/>
            <person name="Kuhl H."/>
            <person name="Gase K."/>
            <person name="Ling Z."/>
            <person name="Zhou W."/>
            <person name="Kreitzer C."/>
            <person name="Stanke M."/>
            <person name="Tang H."/>
            <person name="Lyons E."/>
            <person name="Pandey P."/>
            <person name="Pandey S.P."/>
            <person name="Timmermann B."/>
            <person name="Baldwin I.T."/>
        </authorList>
    </citation>
    <scope>NUCLEOTIDE SEQUENCE [LARGE SCALE GENOMIC DNA]</scope>
    <source>
        <strain evidence="8">UT</strain>
    </source>
</reference>
<dbReference type="EMBL" id="MJEQ01037185">
    <property type="protein sequence ID" value="OIT05034.1"/>
    <property type="molecule type" value="Genomic_DNA"/>
</dbReference>
<dbReference type="PANTHER" id="PTHR31898:SF1">
    <property type="entry name" value="TLC DOMAIN-CONTAINING PROTEIN 5"/>
    <property type="match status" value="1"/>
</dbReference>
<dbReference type="Proteomes" id="UP000187609">
    <property type="component" value="Unassembled WGS sequence"/>
</dbReference>
<feature type="transmembrane region" description="Helical" evidence="6">
    <location>
        <begin position="6"/>
        <end position="22"/>
    </location>
</feature>
<proteinExistence type="predicted"/>
<protein>
    <recommendedName>
        <fullName evidence="7">TLC domain-containing protein</fullName>
    </recommendedName>
</protein>
<dbReference type="PROSITE" id="PS50922">
    <property type="entry name" value="TLC"/>
    <property type="match status" value="1"/>
</dbReference>
<keyword evidence="3 6" id="KW-1133">Transmembrane helix</keyword>
<evidence type="ECO:0000313" key="9">
    <source>
        <dbReference type="Proteomes" id="UP000187609"/>
    </source>
</evidence>
<evidence type="ECO:0000313" key="8">
    <source>
        <dbReference type="EMBL" id="OIT05034.1"/>
    </source>
</evidence>
<comment type="caution">
    <text evidence="8">The sequence shown here is derived from an EMBL/GenBank/DDBJ whole genome shotgun (WGS) entry which is preliminary data.</text>
</comment>
<keyword evidence="2 5" id="KW-0812">Transmembrane</keyword>
<feature type="transmembrane region" description="Helical" evidence="6">
    <location>
        <begin position="102"/>
        <end position="120"/>
    </location>
</feature>
<comment type="subcellular location">
    <subcellularLocation>
        <location evidence="1">Membrane</location>
        <topology evidence="1">Multi-pass membrane protein</topology>
    </subcellularLocation>
</comment>
<feature type="domain" description="TLC" evidence="7">
    <location>
        <begin position="29"/>
        <end position="218"/>
    </location>
</feature>
<keyword evidence="4 5" id="KW-0472">Membrane</keyword>
<sequence>MNDSIINLVVFGVVSWTTLFLLTRKIFPNRSFDFCNRLVSTVHAISAVILASISVQDWSCPLCPLASKSSLKQMKAIAVTLAYLIYDFVCCLFDKQVKIDNLIHHLVSVVGLVALLAYEWCGSEIIAALLLTEISGPFLHLWEILKELGYKDTDLNLTADVLFAVIFSSARMIGGPYLTFVTLSSDNPILIKVMSIGLQLVSAFWFYKIARMIMYKFSRRTKAKTSPSNM</sequence>
<keyword evidence="9" id="KW-1185">Reference proteome</keyword>
<feature type="transmembrane region" description="Helical" evidence="6">
    <location>
        <begin position="34"/>
        <end position="54"/>
    </location>
</feature>
<evidence type="ECO:0000256" key="2">
    <source>
        <dbReference type="ARBA" id="ARBA00022692"/>
    </source>
</evidence>
<dbReference type="Gramene" id="OIT05034">
    <property type="protein sequence ID" value="OIT05034"/>
    <property type="gene ID" value="A4A49_65275"/>
</dbReference>
<dbReference type="PANTHER" id="PTHR31898">
    <property type="entry name" value="TRANSMEMBRANE PROTEIN 136"/>
    <property type="match status" value="1"/>
</dbReference>
<evidence type="ECO:0000256" key="4">
    <source>
        <dbReference type="ARBA" id="ARBA00023136"/>
    </source>
</evidence>
<dbReference type="InterPro" id="IPR006634">
    <property type="entry name" value="TLC-dom"/>
</dbReference>
<dbReference type="OMA" id="SERDCEW"/>
<evidence type="ECO:0000256" key="5">
    <source>
        <dbReference type="PROSITE-ProRule" id="PRU00205"/>
    </source>
</evidence>